<dbReference type="NCBIfam" id="NF005486">
    <property type="entry name" value="PRK07093.1"/>
    <property type="match status" value="1"/>
</dbReference>
<accession>A0A4Y8WQ77</accession>
<dbReference type="PRINTS" id="PR00095">
    <property type="entry name" value="ANTSNTHASEI"/>
</dbReference>
<dbReference type="OrthoDB" id="9803598at2"/>
<dbReference type="Gene3D" id="3.60.120.10">
    <property type="entry name" value="Anthranilate synthase"/>
    <property type="match status" value="1"/>
</dbReference>
<dbReference type="Proteomes" id="UP000297225">
    <property type="component" value="Unassembled WGS sequence"/>
</dbReference>
<gene>
    <name evidence="2" type="ORF">E4P47_04475</name>
</gene>
<keyword evidence="2" id="KW-0032">Aminotransferase</keyword>
<dbReference type="InterPro" id="IPR015890">
    <property type="entry name" value="Chorismate_C"/>
</dbReference>
<dbReference type="RefSeq" id="WP_134849557.1">
    <property type="nucleotide sequence ID" value="NZ_CP197400.1"/>
</dbReference>
<dbReference type="InterPro" id="IPR019999">
    <property type="entry name" value="Anth_synth_I-like"/>
</dbReference>
<feature type="domain" description="Chorismate-utilising enzyme C-terminal" evidence="1">
    <location>
        <begin position="77"/>
        <end position="324"/>
    </location>
</feature>
<dbReference type="SUPFAM" id="SSF56322">
    <property type="entry name" value="ADC synthase"/>
    <property type="match status" value="1"/>
</dbReference>
<reference evidence="2 3" key="1">
    <citation type="submission" date="2019-03" db="EMBL/GenBank/DDBJ databases">
        <title>Porphyromonas levii Isolated from the Uterus of Dairy Cows.</title>
        <authorList>
            <person name="Francis A.M."/>
        </authorList>
    </citation>
    <scope>NUCLEOTIDE SEQUENCE [LARGE SCALE GENOMIC DNA]</scope>
    <source>
        <strain evidence="2 3">AF5678</strain>
    </source>
</reference>
<keyword evidence="3" id="KW-1185">Reference proteome</keyword>
<keyword evidence="2" id="KW-0808">Transferase</keyword>
<evidence type="ECO:0000313" key="2">
    <source>
        <dbReference type="EMBL" id="TFH95439.1"/>
    </source>
</evidence>
<name>A0A4Y8WQ77_9PORP</name>
<organism evidence="2 3">
    <name type="scientific">Porphyromonas levii</name>
    <dbReference type="NCBI Taxonomy" id="28114"/>
    <lineage>
        <taxon>Bacteria</taxon>
        <taxon>Pseudomonadati</taxon>
        <taxon>Bacteroidota</taxon>
        <taxon>Bacteroidia</taxon>
        <taxon>Bacteroidales</taxon>
        <taxon>Porphyromonadaceae</taxon>
        <taxon>Porphyromonas</taxon>
    </lineage>
</organism>
<dbReference type="AlphaFoldDB" id="A0A4Y8WQ77"/>
<dbReference type="InterPro" id="IPR005801">
    <property type="entry name" value="ADC_synthase"/>
</dbReference>
<protein>
    <submittedName>
        <fullName evidence="2">Aminodeoxychorismate synthase component I</fullName>
        <ecNumber evidence="2">2.6.1.85</ecNumber>
    </submittedName>
</protein>
<dbReference type="EC" id="2.6.1.85" evidence="2"/>
<dbReference type="GO" id="GO:0000162">
    <property type="term" value="P:L-tryptophan biosynthetic process"/>
    <property type="evidence" value="ECO:0007669"/>
    <property type="project" value="TreeGrafter"/>
</dbReference>
<comment type="caution">
    <text evidence="2">The sequence shown here is derived from an EMBL/GenBank/DDBJ whole genome shotgun (WGS) entry which is preliminary data.</text>
</comment>
<sequence length="332" mass="37574">MREKYQKIIDQMNQAGSEGKPFLFVLDYEQSEGVFIPNPLQQSDVLFAIGEVTNIYPEDHLQYDHDIPLIKRPQPLEEYAKCFETIQEGMRDGRSILANLTVATPIEVPLSLKEILLSTNAKYRLFLPEAHFVCFSPERFVKIDKDGIISTDPMKGTIPSDIPGAPNVILNDYKETSEHCSVVDLLRSDLSRVADEVEVSRFRYFTEIETQEKTIYQVSSEIKGNLSQDWSANIGTIIGGMLPAGSILGAPRESTRKLIASAESDTPRGYYCGIFGYYDGKSLDSSVLIRFICEDEKQQKYYHSGGGVTINSKLEQEYKEVIEKIYLPLRQK</sequence>
<dbReference type="PANTHER" id="PTHR11236">
    <property type="entry name" value="AMINOBENZOATE/ANTHRANILATE SYNTHASE"/>
    <property type="match status" value="1"/>
</dbReference>
<evidence type="ECO:0000313" key="3">
    <source>
        <dbReference type="Proteomes" id="UP000297225"/>
    </source>
</evidence>
<proteinExistence type="predicted"/>
<evidence type="ECO:0000259" key="1">
    <source>
        <dbReference type="Pfam" id="PF00425"/>
    </source>
</evidence>
<dbReference type="GO" id="GO:0046820">
    <property type="term" value="F:4-amino-4-deoxychorismate synthase activity"/>
    <property type="evidence" value="ECO:0007669"/>
    <property type="project" value="UniProtKB-EC"/>
</dbReference>
<dbReference type="STRING" id="1122973.GCA_000379925_01948"/>
<dbReference type="EMBL" id="SPNC01000050">
    <property type="protein sequence ID" value="TFH95439.1"/>
    <property type="molecule type" value="Genomic_DNA"/>
</dbReference>
<dbReference type="Pfam" id="PF00425">
    <property type="entry name" value="Chorismate_bind"/>
    <property type="match status" value="1"/>
</dbReference>
<dbReference type="PANTHER" id="PTHR11236:SF50">
    <property type="entry name" value="AMINODEOXYCHORISMATE SYNTHASE COMPONENT 1"/>
    <property type="match status" value="1"/>
</dbReference>